<dbReference type="KEGG" id="buo:BRPE64_CCDS05290"/>
<evidence type="ECO:0000313" key="2">
    <source>
        <dbReference type="Proteomes" id="UP000013966"/>
    </source>
</evidence>
<organism evidence="1 2">
    <name type="scientific">Caballeronia insecticola</name>
    <dbReference type="NCBI Taxonomy" id="758793"/>
    <lineage>
        <taxon>Bacteria</taxon>
        <taxon>Pseudomonadati</taxon>
        <taxon>Pseudomonadota</taxon>
        <taxon>Betaproteobacteria</taxon>
        <taxon>Burkholderiales</taxon>
        <taxon>Burkholderiaceae</taxon>
        <taxon>Caballeronia</taxon>
    </lineage>
</organism>
<proteinExistence type="predicted"/>
<protein>
    <submittedName>
        <fullName evidence="1">Uncharacterized protein</fullName>
    </submittedName>
</protein>
<dbReference type="AlphaFoldDB" id="R4X3Q9"/>
<dbReference type="HOGENOM" id="CLU_3165533_0_0_4"/>
<dbReference type="Proteomes" id="UP000013966">
    <property type="component" value="Chromosome 3"/>
</dbReference>
<gene>
    <name evidence="1" type="ORF">BRPE64_CCDS05290</name>
</gene>
<evidence type="ECO:0000313" key="1">
    <source>
        <dbReference type="EMBL" id="BAN26612.1"/>
    </source>
</evidence>
<reference evidence="1 2" key="2">
    <citation type="journal article" date="2018" name="Int. J. Syst. Evol. Microbiol.">
        <title>Burkholderia insecticola sp. nov., a gut symbiotic bacterium of the bean bug Riptortus pedestris.</title>
        <authorList>
            <person name="Takeshita K."/>
            <person name="Tamaki H."/>
            <person name="Ohbayashi T."/>
            <person name="Meng X.-Y."/>
            <person name="Sone T."/>
            <person name="Mitani Y."/>
            <person name="Peeters C."/>
            <person name="Kikuchi Y."/>
            <person name="Vandamme P."/>
        </authorList>
    </citation>
    <scope>NUCLEOTIDE SEQUENCE [LARGE SCALE GENOMIC DNA]</scope>
    <source>
        <strain evidence="1">RPE64</strain>
    </source>
</reference>
<dbReference type="EMBL" id="AP013060">
    <property type="protein sequence ID" value="BAN26612.1"/>
    <property type="molecule type" value="Genomic_DNA"/>
</dbReference>
<name>R4X3Q9_9BURK</name>
<sequence length="47" mass="5352">MNQRPSGNWHLLPDRPVLLRTIGRLRRGERVPVDAFATPASLTQQDD</sequence>
<keyword evidence="2" id="KW-1185">Reference proteome</keyword>
<accession>R4X3Q9</accession>
<reference evidence="1 2" key="1">
    <citation type="journal article" date="2013" name="Genome Announc.">
        <title>Complete Genome Sequence of Burkholderia sp. Strain RPE64, Bacterial Symbiont of the Bean Bug Riptortus pedestris.</title>
        <authorList>
            <person name="Shibata T.F."/>
            <person name="Maeda T."/>
            <person name="Nikoh N."/>
            <person name="Yamaguchi K."/>
            <person name="Oshima K."/>
            <person name="Hattori M."/>
            <person name="Nishiyama T."/>
            <person name="Hasebe M."/>
            <person name="Fukatsu T."/>
            <person name="Kikuchi Y."/>
            <person name="Shigenobu S."/>
        </authorList>
    </citation>
    <scope>NUCLEOTIDE SEQUENCE [LARGE SCALE GENOMIC DNA]</scope>
</reference>